<protein>
    <submittedName>
        <fullName evidence="2">Uncharacterized protein</fullName>
    </submittedName>
</protein>
<reference evidence="2" key="1">
    <citation type="submission" date="2025-08" db="UniProtKB">
        <authorList>
            <consortium name="Ensembl"/>
        </authorList>
    </citation>
    <scope>IDENTIFICATION</scope>
</reference>
<dbReference type="Ensembl" id="ENSMCST00000007918.1">
    <property type="protein sequence ID" value="ENSMCSP00000007729.1"/>
    <property type="gene ID" value="ENSMCSG00000005557.1"/>
</dbReference>
<dbReference type="Proteomes" id="UP000694560">
    <property type="component" value="Unplaced"/>
</dbReference>
<reference evidence="2" key="2">
    <citation type="submission" date="2025-09" db="UniProtKB">
        <authorList>
            <consortium name="Ensembl"/>
        </authorList>
    </citation>
    <scope>IDENTIFICATION</scope>
</reference>
<feature type="region of interest" description="Disordered" evidence="1">
    <location>
        <begin position="1"/>
        <end position="31"/>
    </location>
</feature>
<accession>A0A8C5TJY6</accession>
<evidence type="ECO:0000313" key="2">
    <source>
        <dbReference type="Ensembl" id="ENSMCSP00000007729.1"/>
    </source>
</evidence>
<evidence type="ECO:0000256" key="1">
    <source>
        <dbReference type="SAM" id="MobiDB-lite"/>
    </source>
</evidence>
<name>A0A8C5TJY6_9PASS</name>
<organism evidence="2 3">
    <name type="scientific">Malurus cyaneus samueli</name>
    <dbReference type="NCBI Taxonomy" id="2593467"/>
    <lineage>
        <taxon>Eukaryota</taxon>
        <taxon>Metazoa</taxon>
        <taxon>Chordata</taxon>
        <taxon>Craniata</taxon>
        <taxon>Vertebrata</taxon>
        <taxon>Euteleostomi</taxon>
        <taxon>Archelosauria</taxon>
        <taxon>Archosauria</taxon>
        <taxon>Dinosauria</taxon>
        <taxon>Saurischia</taxon>
        <taxon>Theropoda</taxon>
        <taxon>Coelurosauria</taxon>
        <taxon>Aves</taxon>
        <taxon>Neognathae</taxon>
        <taxon>Neoaves</taxon>
        <taxon>Telluraves</taxon>
        <taxon>Australaves</taxon>
        <taxon>Passeriformes</taxon>
        <taxon>Meliphagoidea</taxon>
        <taxon>Maluridae</taxon>
        <taxon>Malurus</taxon>
    </lineage>
</organism>
<dbReference type="OrthoDB" id="8906824at2759"/>
<proteinExistence type="predicted"/>
<dbReference type="AlphaFoldDB" id="A0A8C5TJY6"/>
<feature type="compositionally biased region" description="Basic residues" evidence="1">
    <location>
        <begin position="7"/>
        <end position="18"/>
    </location>
</feature>
<keyword evidence="3" id="KW-1185">Reference proteome</keyword>
<feature type="compositionally biased region" description="Pro residues" evidence="1">
    <location>
        <begin position="21"/>
        <end position="31"/>
    </location>
</feature>
<sequence length="191" mass="21024">MGESRLRRGGLHHQRHQAPPHSLPLPVPPPRPAGILAVPSLFSHLSPKRAPTLANNPRPVRSPPYPPAWLNITKELAPPTPPLLYPPLTAPIPRTTPHTRCLPAPQHPGHRRRRLRYPAAAWPGLGRHRDMDRASYAVETGHRPGLKKSRMFWPSSFQGLNGREGWPAPAACVGYGGGLRSGRGGGDQRRR</sequence>
<evidence type="ECO:0000313" key="3">
    <source>
        <dbReference type="Proteomes" id="UP000694560"/>
    </source>
</evidence>